<dbReference type="AlphaFoldDB" id="A0A512B293"/>
<keyword evidence="2" id="KW-1185">Reference proteome</keyword>
<gene>
    <name evidence="1" type="ORF">AAE02nite_37480</name>
</gene>
<name>A0A512B293_9BACT</name>
<protein>
    <submittedName>
        <fullName evidence="1">Uncharacterized protein</fullName>
    </submittedName>
</protein>
<accession>A0A512B293</accession>
<evidence type="ECO:0000313" key="1">
    <source>
        <dbReference type="EMBL" id="GEO06084.1"/>
    </source>
</evidence>
<dbReference type="InterPro" id="IPR009097">
    <property type="entry name" value="Cyclic_Pdiesterase"/>
</dbReference>
<sequence length="169" mass="19237">MAEQPPLILTLQLDEPAFAYFNALRQAHFPANINYLDAHLTLFHHLPNTPAVSGLLEEVAVRQSIISLEVSAVIKLGRGVAYKMQSPALTALQEYLKQQWQPWLTPQNRQGFRPHITIQNKVEVETANQLYEELAAAFSPFTAKGVGLSLWEYRGGPWHKVRDYNFRNI</sequence>
<proteinExistence type="predicted"/>
<dbReference type="Pfam" id="PF13563">
    <property type="entry name" value="2_5_RNA_ligase2"/>
    <property type="match status" value="1"/>
</dbReference>
<organism evidence="1 2">
    <name type="scientific">Adhaeribacter aerolatus</name>
    <dbReference type="NCBI Taxonomy" id="670289"/>
    <lineage>
        <taxon>Bacteria</taxon>
        <taxon>Pseudomonadati</taxon>
        <taxon>Bacteroidota</taxon>
        <taxon>Cytophagia</taxon>
        <taxon>Cytophagales</taxon>
        <taxon>Hymenobacteraceae</taxon>
        <taxon>Adhaeribacter</taxon>
    </lineage>
</organism>
<reference evidence="1 2" key="1">
    <citation type="submission" date="2019-07" db="EMBL/GenBank/DDBJ databases">
        <title>Whole genome shotgun sequence of Adhaeribacter aerolatus NBRC 106133.</title>
        <authorList>
            <person name="Hosoyama A."/>
            <person name="Uohara A."/>
            <person name="Ohji S."/>
            <person name="Ichikawa N."/>
        </authorList>
    </citation>
    <scope>NUCLEOTIDE SEQUENCE [LARGE SCALE GENOMIC DNA]</scope>
    <source>
        <strain evidence="1 2">NBRC 106133</strain>
    </source>
</reference>
<dbReference type="SUPFAM" id="SSF55144">
    <property type="entry name" value="LigT-like"/>
    <property type="match status" value="1"/>
</dbReference>
<dbReference type="Proteomes" id="UP000321532">
    <property type="component" value="Unassembled WGS sequence"/>
</dbReference>
<dbReference type="Gene3D" id="3.90.1140.10">
    <property type="entry name" value="Cyclic phosphodiesterase"/>
    <property type="match status" value="1"/>
</dbReference>
<evidence type="ECO:0000313" key="2">
    <source>
        <dbReference type="Proteomes" id="UP000321532"/>
    </source>
</evidence>
<dbReference type="OrthoDB" id="793003at2"/>
<dbReference type="EMBL" id="BJYS01000031">
    <property type="protein sequence ID" value="GEO06084.1"/>
    <property type="molecule type" value="Genomic_DNA"/>
</dbReference>
<comment type="caution">
    <text evidence="1">The sequence shown here is derived from an EMBL/GenBank/DDBJ whole genome shotgun (WGS) entry which is preliminary data.</text>
</comment>